<evidence type="ECO:0000313" key="1">
    <source>
        <dbReference type="EMBL" id="KUG25345.1"/>
    </source>
</evidence>
<proteinExistence type="predicted"/>
<dbReference type="Gene3D" id="3.40.50.2000">
    <property type="entry name" value="Glycogen Phosphorylase B"/>
    <property type="match status" value="1"/>
</dbReference>
<sequence>MNSLKQKFALFLAKKKYFSKKLPSQNFKGIISGALKVLIVLPDTAEDILKSMDIPAYFRINKKKVILLVHERLQHVAREEYSYDVIVFNDESKTKLGLPKKEFAKELSKMKFDAVLDLNRANNLFQGILANIPESKITAGFKKSKADELYNLQIANNQNNAEISYRNFLNSVQMF</sequence>
<dbReference type="EMBL" id="LNQE01000710">
    <property type="protein sequence ID" value="KUG25345.1"/>
    <property type="molecule type" value="Genomic_DNA"/>
</dbReference>
<protein>
    <submittedName>
        <fullName evidence="1">Uncharacterized protein</fullName>
    </submittedName>
</protein>
<organism evidence="1">
    <name type="scientific">hydrocarbon metagenome</name>
    <dbReference type="NCBI Taxonomy" id="938273"/>
    <lineage>
        <taxon>unclassified sequences</taxon>
        <taxon>metagenomes</taxon>
        <taxon>ecological metagenomes</taxon>
    </lineage>
</organism>
<dbReference type="Pfam" id="PF21857">
    <property type="entry name" value="DUF6913"/>
    <property type="match status" value="1"/>
</dbReference>
<comment type="caution">
    <text evidence="1">The sequence shown here is derived from an EMBL/GenBank/DDBJ whole genome shotgun (WGS) entry which is preliminary data.</text>
</comment>
<name>A0A0W8FWX6_9ZZZZ</name>
<accession>A0A0W8FWX6</accession>
<reference evidence="1" key="1">
    <citation type="journal article" date="2015" name="Proc. Natl. Acad. Sci. U.S.A.">
        <title>Networks of energetic and metabolic interactions define dynamics in microbial communities.</title>
        <authorList>
            <person name="Embree M."/>
            <person name="Liu J.K."/>
            <person name="Al-Bassam M.M."/>
            <person name="Zengler K."/>
        </authorList>
    </citation>
    <scope>NUCLEOTIDE SEQUENCE</scope>
</reference>
<gene>
    <name evidence="1" type="ORF">ASZ90_004835</name>
</gene>
<dbReference type="AlphaFoldDB" id="A0A0W8FWX6"/>
<dbReference type="InterPro" id="IPR054207">
    <property type="entry name" value="DUF6913"/>
</dbReference>